<reference evidence="3" key="1">
    <citation type="submission" date="2009-10" db="EMBL/GenBank/DDBJ databases">
        <title>Diversity of trophic interactions inside an arsenic-rich microbial ecosystem.</title>
        <authorList>
            <person name="Bertin P.N."/>
            <person name="Heinrich-Salmeron A."/>
            <person name="Pelletier E."/>
            <person name="Goulhen-Chollet F."/>
            <person name="Arsene-Ploetze F."/>
            <person name="Gallien S."/>
            <person name="Calteau A."/>
            <person name="Vallenet D."/>
            <person name="Casiot C."/>
            <person name="Chane-Woon-Ming B."/>
            <person name="Giloteaux L."/>
            <person name="Barakat M."/>
            <person name="Bonnefoy V."/>
            <person name="Bruneel O."/>
            <person name="Chandler M."/>
            <person name="Cleiss J."/>
            <person name="Duran R."/>
            <person name="Elbaz-Poulichet F."/>
            <person name="Fonknechten N."/>
            <person name="Lauga B."/>
            <person name="Mornico D."/>
            <person name="Ortet P."/>
            <person name="Schaeffer C."/>
            <person name="Siguier P."/>
            <person name="Alexander Thil Smith A."/>
            <person name="Van Dorsselaer A."/>
            <person name="Weissenbach J."/>
            <person name="Medigue C."/>
            <person name="Le Paslier D."/>
        </authorList>
    </citation>
    <scope>NUCLEOTIDE SEQUENCE</scope>
</reference>
<evidence type="ECO:0000256" key="1">
    <source>
        <dbReference type="SAM" id="MobiDB-lite"/>
    </source>
</evidence>
<dbReference type="Pfam" id="PF13604">
    <property type="entry name" value="AAA_30"/>
    <property type="match status" value="2"/>
</dbReference>
<gene>
    <name evidence="3" type="ORF">CARN2_3428</name>
</gene>
<dbReference type="SUPFAM" id="SSF55464">
    <property type="entry name" value="Origin of replication-binding domain, RBD-like"/>
    <property type="match status" value="1"/>
</dbReference>
<feature type="compositionally biased region" description="Basic and acidic residues" evidence="1">
    <location>
        <begin position="1064"/>
        <end position="1074"/>
    </location>
</feature>
<dbReference type="Gene3D" id="3.40.50.300">
    <property type="entry name" value="P-loop containing nucleotide triphosphate hydrolases"/>
    <property type="match status" value="1"/>
</dbReference>
<dbReference type="GO" id="GO:0004386">
    <property type="term" value="F:helicase activity"/>
    <property type="evidence" value="ECO:0007669"/>
    <property type="project" value="UniProtKB-KW"/>
</dbReference>
<accession>E6PSP5</accession>
<comment type="caution">
    <text evidence="3">The sequence shown here is derived from an EMBL/GenBank/DDBJ whole genome shotgun (WGS) entry which is preliminary data.</text>
</comment>
<dbReference type="InterPro" id="IPR014862">
    <property type="entry name" value="TrwC"/>
</dbReference>
<sequence>MISRSSITNPQSASSYYTNQAKAAEYYSGESVPSAWTGAAASAMGLQGKVDAQALTNILQGRVIERDPATGEPHERQLGRTIHGKHQHRAGQDFTISAPKSVSLEALVHGNDAALQAHRTAVAEALKYLEAQGSYSRIKGEYVATDGLAIAQFEHISTRAQDPQLHTHALVANVTFHNGKAYSLSNEKLLEHRSAADAVYHNTLSRELQRAGYQVTHNKQGHVEIAGYTPAQLKDFSTRSAEIEKALEARGLTRDTSSAEARNVAALATRSTKDLPEVRSAHIDRWQAQAQALGIKPAERDPAISAALREQTPQEAARAAVDAAKAHLTEREFMMRPQDLHQQAARFAQGTTTQQQIEKEIERQVKSGELLRDAQNRYTTQEAIQAERGMDQALQAGKGAHEAVMTTREFGGALADFEQRKGFALSDEQRAAARMILCGDDRFQGVQGLAGTGKTTMLEMVREAAEAKGWAVIGHSNGSEQAAKLEQESGIKSGTTAAHLIEESRANRDRELAAAALETQQRDPKFNIDAHLYGANNLRNQVKHITDSQGHRYAEIKGQTYSIAAHSRLQHQPEGLGEREAVNTGRTAVFQQAGPGERWTKAEGVGAMLSHARIDARVKQGQQAEVARLQASLVPPHTRELRIMDEASQAGQKEFNKAIKTTEQAGARTVFLGDKLQHQSVEAGRAFERGQASMPTPTLGESSIRRQTTEHMKSAVHEILERRHAEALKLIPVREVKDAQSKLPPDATREQKREAAREDNKAVINRIAKDYTSMPTDQRSKTLIVTSTNSDRLAINQAIRDQLKAKGELGKSAEVQTLHKVDMTSIEARRAENYTPGQIIQTTSRTAAWDKGAQLEILRADSRTNTITARDAAGREHTIDPSKTRLQTYTAEQREFAGGDRIKFTEPHKLAVQGRDEGVAVRNGQTARIEAVTDKTLTLRIGEGEKAQRIEIERAGNLKAEHAYSATSYSSQGQTVDKVLVHHNTLSGMHGDRETYVNITRARVNAVQYTQDAEKAARQAGVELQKSSAHDIIPVHPQPERGDPAQRNPDINPQPSRDLTPDPAPEREREHDYW</sequence>
<dbReference type="InterPro" id="IPR014059">
    <property type="entry name" value="TraI/TrwC_relax"/>
</dbReference>
<keyword evidence="3" id="KW-0347">Helicase</keyword>
<evidence type="ECO:0000313" key="3">
    <source>
        <dbReference type="EMBL" id="CBH97952.1"/>
    </source>
</evidence>
<protein>
    <submittedName>
        <fullName evidence="3">Putative ATP-dependent exoDNAse (Exonuclease V), alpha subunit-helicase superfamily I member</fullName>
    </submittedName>
</protein>
<dbReference type="SUPFAM" id="SSF52540">
    <property type="entry name" value="P-loop containing nucleoside triphosphate hydrolases"/>
    <property type="match status" value="2"/>
</dbReference>
<evidence type="ECO:0000259" key="2">
    <source>
        <dbReference type="Pfam" id="PF08751"/>
    </source>
</evidence>
<feature type="domain" description="TrwC relaxase" evidence="2">
    <location>
        <begin position="11"/>
        <end position="292"/>
    </location>
</feature>
<keyword evidence="3" id="KW-0269">Exonuclease</keyword>
<keyword evidence="3" id="KW-0540">Nuclease</keyword>
<keyword evidence="3" id="KW-0378">Hydrolase</keyword>
<feature type="region of interest" description="Disordered" evidence="1">
    <location>
        <begin position="739"/>
        <end position="758"/>
    </location>
</feature>
<keyword evidence="3" id="KW-0547">Nucleotide-binding</keyword>
<dbReference type="NCBIfam" id="NF041492">
    <property type="entry name" value="MobF"/>
    <property type="match status" value="1"/>
</dbReference>
<dbReference type="Pfam" id="PF08751">
    <property type="entry name" value="TrwC"/>
    <property type="match status" value="1"/>
</dbReference>
<dbReference type="GO" id="GO:0004527">
    <property type="term" value="F:exonuclease activity"/>
    <property type="evidence" value="ECO:0007669"/>
    <property type="project" value="UniProtKB-KW"/>
</dbReference>
<organism evidence="3">
    <name type="scientific">mine drainage metagenome</name>
    <dbReference type="NCBI Taxonomy" id="410659"/>
    <lineage>
        <taxon>unclassified sequences</taxon>
        <taxon>metagenomes</taxon>
        <taxon>ecological metagenomes</taxon>
    </lineage>
</organism>
<name>E6PSP5_9ZZZZ</name>
<dbReference type="AlphaFoldDB" id="E6PSP5"/>
<dbReference type="InterPro" id="IPR027417">
    <property type="entry name" value="P-loop_NTPase"/>
</dbReference>
<keyword evidence="3" id="KW-0067">ATP-binding</keyword>
<dbReference type="EMBL" id="CABM01000048">
    <property type="protein sequence ID" value="CBH97952.1"/>
    <property type="molecule type" value="Genomic_DNA"/>
</dbReference>
<feature type="region of interest" description="Disordered" evidence="1">
    <location>
        <begin position="1018"/>
        <end position="1074"/>
    </location>
</feature>
<feature type="compositionally biased region" description="Basic and acidic residues" evidence="1">
    <location>
        <begin position="747"/>
        <end position="758"/>
    </location>
</feature>
<dbReference type="NCBIfam" id="TIGR02686">
    <property type="entry name" value="relax_trwC"/>
    <property type="match status" value="1"/>
</dbReference>
<proteinExistence type="predicted"/>